<gene>
    <name evidence="2" type="ORF">F2Q68_00043493</name>
    <name evidence="1" type="ORF">F2Q70_00042675</name>
</gene>
<dbReference type="EMBL" id="QGKY02000164">
    <property type="protein sequence ID" value="KAF2595359.1"/>
    <property type="molecule type" value="Genomic_DNA"/>
</dbReference>
<sequence>MSWKKSDFILIDDGFALFLSVLMPEQRRKSMTCNAKSCPVWSRSCYWLVSCGNEQQGRLYLSLSGVEEAIVKYAAAKGDSSLKAAMASQSVVQLGLLMTLPMIMEEPSTEQQVVVLWSSTRSLQRITGCIREATL</sequence>
<accession>A0A8S9KLV8</accession>
<dbReference type="Proteomes" id="UP000712281">
    <property type="component" value="Unassembled WGS sequence"/>
</dbReference>
<comment type="caution">
    <text evidence="1">The sequence shown here is derived from an EMBL/GenBank/DDBJ whole genome shotgun (WGS) entry which is preliminary data.</text>
</comment>
<organism evidence="1">
    <name type="scientific">Brassica cretica</name>
    <name type="common">Mustard</name>
    <dbReference type="NCBI Taxonomy" id="69181"/>
    <lineage>
        <taxon>Eukaryota</taxon>
        <taxon>Viridiplantae</taxon>
        <taxon>Streptophyta</taxon>
        <taxon>Embryophyta</taxon>
        <taxon>Tracheophyta</taxon>
        <taxon>Spermatophyta</taxon>
        <taxon>Magnoliopsida</taxon>
        <taxon>eudicotyledons</taxon>
        <taxon>Gunneridae</taxon>
        <taxon>Pentapetalae</taxon>
        <taxon>rosids</taxon>
        <taxon>malvids</taxon>
        <taxon>Brassicales</taxon>
        <taxon>Brassicaceae</taxon>
        <taxon>Brassiceae</taxon>
        <taxon>Brassica</taxon>
    </lineage>
</organism>
<proteinExistence type="predicted"/>
<name>A0A8S9KLV8_BRACR</name>
<reference evidence="1" key="1">
    <citation type="submission" date="2019-12" db="EMBL/GenBank/DDBJ databases">
        <title>Genome sequencing and annotation of Brassica cretica.</title>
        <authorList>
            <person name="Studholme D.J."/>
            <person name="Sarris P.F."/>
        </authorList>
    </citation>
    <scope>NUCLEOTIDE SEQUENCE</scope>
    <source>
        <strain evidence="2">PFS-001/15</strain>
        <strain evidence="1">PFS-102/07</strain>
        <tissue evidence="1">Leaf</tissue>
    </source>
</reference>
<dbReference type="AlphaFoldDB" id="A0A8S9KLV8"/>
<protein>
    <submittedName>
        <fullName evidence="1">Uncharacterized protein</fullName>
    </submittedName>
</protein>
<dbReference type="EMBL" id="QGKW02000276">
    <property type="protein sequence ID" value="KAF2606488.1"/>
    <property type="molecule type" value="Genomic_DNA"/>
</dbReference>
<evidence type="ECO:0000313" key="1">
    <source>
        <dbReference type="EMBL" id="KAF2595359.1"/>
    </source>
</evidence>
<evidence type="ECO:0000313" key="2">
    <source>
        <dbReference type="EMBL" id="KAF2606488.1"/>
    </source>
</evidence>